<dbReference type="InterPro" id="IPR020904">
    <property type="entry name" value="Sc_DH/Rdtase_CS"/>
</dbReference>
<keyword evidence="3" id="KW-0560">Oxidoreductase</keyword>
<dbReference type="PRINTS" id="PR00080">
    <property type="entry name" value="SDRFAMILY"/>
</dbReference>
<dbReference type="Gene3D" id="3.40.50.720">
    <property type="entry name" value="NAD(P)-binding Rossmann-like Domain"/>
    <property type="match status" value="1"/>
</dbReference>
<dbReference type="PRINTS" id="PR00081">
    <property type="entry name" value="GDHRDH"/>
</dbReference>
<keyword evidence="2" id="KW-0521">NADP</keyword>
<dbReference type="InterPro" id="IPR002347">
    <property type="entry name" value="SDR_fam"/>
</dbReference>
<dbReference type="Proteomes" id="UP001049176">
    <property type="component" value="Chromosome 3"/>
</dbReference>
<dbReference type="GO" id="GO:0047038">
    <property type="term" value="F:D-arabinitol 2-dehydrogenase activity"/>
    <property type="evidence" value="ECO:0007669"/>
    <property type="project" value="UniProtKB-EC"/>
</dbReference>
<dbReference type="SUPFAM" id="SSF51735">
    <property type="entry name" value="NAD(P)-binding Rossmann-fold domains"/>
    <property type="match status" value="1"/>
</dbReference>
<sequence>MPGDDSARDQLTNRQIPQMELSKPLNPLNAPGVLPTDITPLERAKRRFGIQGNAIVTGGSGGIGLIVIRALLEHGASGVAVFDIPGSLETAKDTIETLRSDFTNARILTLEVDVRDHDLVESSVQEVVDKLGSVDMLLCLAGVVHCGHALETLNVDWRRVMDVNVTGSWLCAQAVGKRMVAQQTGGSIVLTASISAHRVNFPQPQVAYNTSKAAILQLMRSLAAEWAVHGIRVNSISPGYMDTILNHGEGLEECRNVWASRNPMARMGNPEELTGPIVLLLSSVAGKYINGADVVVDGGGIIF</sequence>
<dbReference type="InterPro" id="IPR036291">
    <property type="entry name" value="NAD(P)-bd_dom_sf"/>
</dbReference>
<dbReference type="KEGG" id="more:E1B28_005498"/>
<dbReference type="OrthoDB" id="1888931at2759"/>
<evidence type="ECO:0000313" key="7">
    <source>
        <dbReference type="EMBL" id="KAG7094678.1"/>
    </source>
</evidence>
<comment type="caution">
    <text evidence="7">The sequence shown here is derived from an EMBL/GenBank/DDBJ whole genome shotgun (WGS) entry which is preliminary data.</text>
</comment>
<dbReference type="EC" id="1.1.1.250" evidence="5"/>
<protein>
    <recommendedName>
        <fullName evidence="6">D-arabinitol 2-dehydrogenase [ribulose-forming]</fullName>
        <ecNumber evidence="5">1.1.1.250</ecNumber>
    </recommendedName>
</protein>
<reference evidence="7" key="1">
    <citation type="journal article" date="2021" name="Genome Biol. Evol.">
        <title>The assembled and annotated genome of the fairy-ring fungus Marasmius oreades.</title>
        <authorList>
            <person name="Hiltunen M."/>
            <person name="Ament-Velasquez S.L."/>
            <person name="Johannesson H."/>
        </authorList>
    </citation>
    <scope>NUCLEOTIDE SEQUENCE</scope>
    <source>
        <strain evidence="7">03SP1</strain>
    </source>
</reference>
<evidence type="ECO:0000256" key="3">
    <source>
        <dbReference type="ARBA" id="ARBA00023002"/>
    </source>
</evidence>
<evidence type="ECO:0000256" key="1">
    <source>
        <dbReference type="ARBA" id="ARBA00006484"/>
    </source>
</evidence>
<comment type="similarity">
    <text evidence="1">Belongs to the short-chain dehydrogenases/reductases (SDR) family.</text>
</comment>
<keyword evidence="8" id="KW-1185">Reference proteome</keyword>
<dbReference type="PROSITE" id="PS00061">
    <property type="entry name" value="ADH_SHORT"/>
    <property type="match status" value="1"/>
</dbReference>
<dbReference type="PANTHER" id="PTHR43008">
    <property type="entry name" value="BENZIL REDUCTASE"/>
    <property type="match status" value="1"/>
</dbReference>
<dbReference type="PANTHER" id="PTHR43008:SF4">
    <property type="entry name" value="CHAIN DEHYDROGENASE, PUTATIVE (AFU_ORTHOLOGUE AFUA_4G08710)-RELATED"/>
    <property type="match status" value="1"/>
</dbReference>
<accession>A0A9P7S572</accession>
<dbReference type="GO" id="GO:0050664">
    <property type="term" value="F:oxidoreductase activity, acting on NAD(P)H, oxygen as acceptor"/>
    <property type="evidence" value="ECO:0007669"/>
    <property type="project" value="TreeGrafter"/>
</dbReference>
<dbReference type="FunFam" id="3.40.50.720:FF:000240">
    <property type="entry name" value="SDR family oxidoreductase"/>
    <property type="match status" value="1"/>
</dbReference>
<dbReference type="AlphaFoldDB" id="A0A9P7S572"/>
<evidence type="ECO:0000256" key="6">
    <source>
        <dbReference type="ARBA" id="ARBA00070881"/>
    </source>
</evidence>
<dbReference type="GeneID" id="66074574"/>
<dbReference type="EMBL" id="CM032183">
    <property type="protein sequence ID" value="KAG7094678.1"/>
    <property type="molecule type" value="Genomic_DNA"/>
</dbReference>
<organism evidence="7 8">
    <name type="scientific">Marasmius oreades</name>
    <name type="common">fairy-ring Marasmius</name>
    <dbReference type="NCBI Taxonomy" id="181124"/>
    <lineage>
        <taxon>Eukaryota</taxon>
        <taxon>Fungi</taxon>
        <taxon>Dikarya</taxon>
        <taxon>Basidiomycota</taxon>
        <taxon>Agaricomycotina</taxon>
        <taxon>Agaricomycetes</taxon>
        <taxon>Agaricomycetidae</taxon>
        <taxon>Agaricales</taxon>
        <taxon>Marasmiineae</taxon>
        <taxon>Marasmiaceae</taxon>
        <taxon>Marasmius</taxon>
    </lineage>
</organism>
<evidence type="ECO:0000256" key="4">
    <source>
        <dbReference type="ARBA" id="ARBA00060719"/>
    </source>
</evidence>
<proteinExistence type="inferred from homology"/>
<dbReference type="RefSeq" id="XP_043011148.1">
    <property type="nucleotide sequence ID" value="XM_043150064.1"/>
</dbReference>
<name>A0A9P7S572_9AGAR</name>
<evidence type="ECO:0000256" key="5">
    <source>
        <dbReference type="ARBA" id="ARBA00066831"/>
    </source>
</evidence>
<comment type="pathway">
    <text evidence="4">Carbohydrate metabolism; D-arabinitol metabolism.</text>
</comment>
<evidence type="ECO:0000256" key="2">
    <source>
        <dbReference type="ARBA" id="ARBA00022857"/>
    </source>
</evidence>
<dbReference type="Pfam" id="PF13561">
    <property type="entry name" value="adh_short_C2"/>
    <property type="match status" value="1"/>
</dbReference>
<gene>
    <name evidence="7" type="ORF">E1B28_005498</name>
</gene>
<evidence type="ECO:0000313" key="8">
    <source>
        <dbReference type="Proteomes" id="UP001049176"/>
    </source>
</evidence>
<dbReference type="GO" id="GO:0005975">
    <property type="term" value="P:carbohydrate metabolic process"/>
    <property type="evidence" value="ECO:0007669"/>
    <property type="project" value="UniProtKB-ARBA"/>
</dbReference>